<dbReference type="Pfam" id="PF00753">
    <property type="entry name" value="Lactamase_B"/>
    <property type="match status" value="1"/>
</dbReference>
<reference evidence="6 7" key="1">
    <citation type="submission" date="2023-04" db="EMBL/GenBank/DDBJ databases">
        <title>Genome of Basidiobolus ranarum AG-B5.</title>
        <authorList>
            <person name="Stajich J.E."/>
            <person name="Carter-House D."/>
            <person name="Gryganskyi A."/>
        </authorList>
    </citation>
    <scope>NUCLEOTIDE SEQUENCE [LARGE SCALE GENOMIC DNA]</scope>
    <source>
        <strain evidence="6 7">AG-B5</strain>
    </source>
</reference>
<dbReference type="EMBL" id="JASJQH010007576">
    <property type="protein sequence ID" value="KAK9704229.1"/>
    <property type="molecule type" value="Genomic_DNA"/>
</dbReference>
<dbReference type="Gene3D" id="3.60.15.10">
    <property type="entry name" value="Ribonuclease Z/Hydroxyacylglutathione hydrolase-like"/>
    <property type="match status" value="1"/>
</dbReference>
<keyword evidence="2" id="KW-0479">Metal-binding</keyword>
<evidence type="ECO:0000259" key="5">
    <source>
        <dbReference type="SMART" id="SM00849"/>
    </source>
</evidence>
<keyword evidence="3" id="KW-0378">Hydrolase</keyword>
<comment type="caution">
    <text evidence="6">The sequence shown here is derived from an EMBL/GenBank/DDBJ whole genome shotgun (WGS) entry which is preliminary data.</text>
</comment>
<sequence>METHLPAVTKLSSRVTRILGFNPGRFTLQGTNTYLVGTGKERLLIDSGEGKMEYIRSLKSVLEESKEIVIVGIVLTHWHHDHVDGIPSVLELCKSRGNSTVPLYKRLYPDKDRKDFEFSNIAEGQVFSVEGATLKAYHAPGHTSDHMIFQLKEENAMFSGDNVLGHGTSMFENLQDYMKSLRRMKILSPSKIYPGHGDVVTKPAEILNLYINNLQFREARVVSLLKQLLADPSREEKYVTVGDIAKKMYGNLSMDIFTLGERMIKLHLEKLQAELSITPIICEDRSVAWTLPKAQLI</sequence>
<dbReference type="InterPro" id="IPR047921">
    <property type="entry name" value="LACTB2-like_MBL-fold"/>
</dbReference>
<keyword evidence="7" id="KW-1185">Reference proteome</keyword>
<name>A0ABR2VVU0_9FUNG</name>
<proteinExistence type="inferred from homology"/>
<dbReference type="InterPro" id="IPR001279">
    <property type="entry name" value="Metallo-B-lactamas"/>
</dbReference>
<feature type="domain" description="Metallo-beta-lactamase" evidence="5">
    <location>
        <begin position="30"/>
        <end position="196"/>
    </location>
</feature>
<evidence type="ECO:0000256" key="2">
    <source>
        <dbReference type="ARBA" id="ARBA00022723"/>
    </source>
</evidence>
<evidence type="ECO:0000313" key="6">
    <source>
        <dbReference type="EMBL" id="KAK9704229.1"/>
    </source>
</evidence>
<dbReference type="InterPro" id="IPR036866">
    <property type="entry name" value="RibonucZ/Hydroxyglut_hydro"/>
</dbReference>
<dbReference type="SUPFAM" id="SSF56281">
    <property type="entry name" value="Metallo-hydrolase/oxidoreductase"/>
    <property type="match status" value="1"/>
</dbReference>
<comment type="similarity">
    <text evidence="1">Belongs to the metallo-beta-lactamase superfamily.</text>
</comment>
<dbReference type="Gene3D" id="1.10.10.10">
    <property type="entry name" value="Winged helix-like DNA-binding domain superfamily/Winged helix DNA-binding domain"/>
    <property type="match status" value="1"/>
</dbReference>
<dbReference type="InterPro" id="IPR036388">
    <property type="entry name" value="WH-like_DNA-bd_sf"/>
</dbReference>
<protein>
    <submittedName>
        <fullName evidence="6">Beta-lactamase-like protein 2</fullName>
    </submittedName>
</protein>
<organism evidence="6 7">
    <name type="scientific">Basidiobolus ranarum</name>
    <dbReference type="NCBI Taxonomy" id="34480"/>
    <lineage>
        <taxon>Eukaryota</taxon>
        <taxon>Fungi</taxon>
        <taxon>Fungi incertae sedis</taxon>
        <taxon>Zoopagomycota</taxon>
        <taxon>Entomophthoromycotina</taxon>
        <taxon>Basidiobolomycetes</taxon>
        <taxon>Basidiobolales</taxon>
        <taxon>Basidiobolaceae</taxon>
        <taxon>Basidiobolus</taxon>
    </lineage>
</organism>
<gene>
    <name evidence="6" type="primary">LACTB2</name>
    <name evidence="6" type="ORF">K7432_010313</name>
</gene>
<evidence type="ECO:0000256" key="4">
    <source>
        <dbReference type="ARBA" id="ARBA00022833"/>
    </source>
</evidence>
<dbReference type="PANTHER" id="PTHR23131:SF0">
    <property type="entry name" value="ENDORIBONUCLEASE LACTB2"/>
    <property type="match status" value="1"/>
</dbReference>
<keyword evidence="4" id="KW-0862">Zinc</keyword>
<evidence type="ECO:0000313" key="7">
    <source>
        <dbReference type="Proteomes" id="UP001479436"/>
    </source>
</evidence>
<dbReference type="PANTHER" id="PTHR23131">
    <property type="entry name" value="ENDORIBONUCLEASE LACTB2"/>
    <property type="match status" value="1"/>
</dbReference>
<evidence type="ECO:0000256" key="1">
    <source>
        <dbReference type="ARBA" id="ARBA00007749"/>
    </source>
</evidence>
<evidence type="ECO:0000256" key="3">
    <source>
        <dbReference type="ARBA" id="ARBA00022801"/>
    </source>
</evidence>
<dbReference type="InterPro" id="IPR050662">
    <property type="entry name" value="Sec-metab_biosynth-thioest"/>
</dbReference>
<dbReference type="CDD" id="cd07722">
    <property type="entry name" value="LACTB2-like_MBL-fold"/>
    <property type="match status" value="1"/>
</dbReference>
<accession>A0ABR2VVU0</accession>
<dbReference type="Proteomes" id="UP001479436">
    <property type="component" value="Unassembled WGS sequence"/>
</dbReference>
<dbReference type="SMART" id="SM00849">
    <property type="entry name" value="Lactamase_B"/>
    <property type="match status" value="1"/>
</dbReference>